<dbReference type="AlphaFoldDB" id="A0A5C3LXQ0"/>
<evidence type="ECO:0000313" key="2">
    <source>
        <dbReference type="EMBL" id="TFK36678.1"/>
    </source>
</evidence>
<feature type="transmembrane region" description="Helical" evidence="1">
    <location>
        <begin position="169"/>
        <end position="197"/>
    </location>
</feature>
<keyword evidence="3" id="KW-1185">Reference proteome</keyword>
<name>A0A5C3LXQ0_9AGAR</name>
<sequence length="211" mass="23304">MSQCCTFVPPNSISDRSPVRTVKIFQADAQAYTFSQMEATLRRRFYSRNIMNILQYQTMALVEVAMSPAKYAFFHILGYTFFRAAGYIEPTTTLLTAAKVGCTGGTMLAIPFLVVLIVMADHHQYEPESGTVGQQLFVMVEEMLCSAIAAVVGGFMLRGGGRHDLLISVVVGAAGPVISLVLMFSLLGMAIGGAWILKEFRQDWFNRLIRI</sequence>
<dbReference type="OrthoDB" id="2943398at2759"/>
<dbReference type="Proteomes" id="UP000308652">
    <property type="component" value="Unassembled WGS sequence"/>
</dbReference>
<keyword evidence="1" id="KW-1133">Transmembrane helix</keyword>
<keyword evidence="1" id="KW-0472">Membrane</keyword>
<reference evidence="2 3" key="1">
    <citation type="journal article" date="2019" name="Nat. Ecol. Evol.">
        <title>Megaphylogeny resolves global patterns of mushroom evolution.</title>
        <authorList>
            <person name="Varga T."/>
            <person name="Krizsan K."/>
            <person name="Foldi C."/>
            <person name="Dima B."/>
            <person name="Sanchez-Garcia M."/>
            <person name="Sanchez-Ramirez S."/>
            <person name="Szollosi G.J."/>
            <person name="Szarkandi J.G."/>
            <person name="Papp V."/>
            <person name="Albert L."/>
            <person name="Andreopoulos W."/>
            <person name="Angelini C."/>
            <person name="Antonin V."/>
            <person name="Barry K.W."/>
            <person name="Bougher N.L."/>
            <person name="Buchanan P."/>
            <person name="Buyck B."/>
            <person name="Bense V."/>
            <person name="Catcheside P."/>
            <person name="Chovatia M."/>
            <person name="Cooper J."/>
            <person name="Damon W."/>
            <person name="Desjardin D."/>
            <person name="Finy P."/>
            <person name="Geml J."/>
            <person name="Haridas S."/>
            <person name="Hughes K."/>
            <person name="Justo A."/>
            <person name="Karasinski D."/>
            <person name="Kautmanova I."/>
            <person name="Kiss B."/>
            <person name="Kocsube S."/>
            <person name="Kotiranta H."/>
            <person name="LaButti K.M."/>
            <person name="Lechner B.E."/>
            <person name="Liimatainen K."/>
            <person name="Lipzen A."/>
            <person name="Lukacs Z."/>
            <person name="Mihaltcheva S."/>
            <person name="Morgado L.N."/>
            <person name="Niskanen T."/>
            <person name="Noordeloos M.E."/>
            <person name="Ohm R.A."/>
            <person name="Ortiz-Santana B."/>
            <person name="Ovrebo C."/>
            <person name="Racz N."/>
            <person name="Riley R."/>
            <person name="Savchenko A."/>
            <person name="Shiryaev A."/>
            <person name="Soop K."/>
            <person name="Spirin V."/>
            <person name="Szebenyi C."/>
            <person name="Tomsovsky M."/>
            <person name="Tulloss R.E."/>
            <person name="Uehling J."/>
            <person name="Grigoriev I.V."/>
            <person name="Vagvolgyi C."/>
            <person name="Papp T."/>
            <person name="Martin F.M."/>
            <person name="Miettinen O."/>
            <person name="Hibbett D.S."/>
            <person name="Nagy L.G."/>
        </authorList>
    </citation>
    <scope>NUCLEOTIDE SEQUENCE [LARGE SCALE GENOMIC DNA]</scope>
    <source>
        <strain evidence="2 3">CBS 166.37</strain>
    </source>
</reference>
<proteinExistence type="predicted"/>
<feature type="transmembrane region" description="Helical" evidence="1">
    <location>
        <begin position="132"/>
        <end position="157"/>
    </location>
</feature>
<gene>
    <name evidence="2" type="ORF">BDQ12DRAFT_667559</name>
</gene>
<evidence type="ECO:0000313" key="3">
    <source>
        <dbReference type="Proteomes" id="UP000308652"/>
    </source>
</evidence>
<feature type="transmembrane region" description="Helical" evidence="1">
    <location>
        <begin position="100"/>
        <end position="120"/>
    </location>
</feature>
<protein>
    <submittedName>
        <fullName evidence="2">Uncharacterized protein</fullName>
    </submittedName>
</protein>
<organism evidence="2 3">
    <name type="scientific">Crucibulum laeve</name>
    <dbReference type="NCBI Taxonomy" id="68775"/>
    <lineage>
        <taxon>Eukaryota</taxon>
        <taxon>Fungi</taxon>
        <taxon>Dikarya</taxon>
        <taxon>Basidiomycota</taxon>
        <taxon>Agaricomycotina</taxon>
        <taxon>Agaricomycetes</taxon>
        <taxon>Agaricomycetidae</taxon>
        <taxon>Agaricales</taxon>
        <taxon>Agaricineae</taxon>
        <taxon>Nidulariaceae</taxon>
        <taxon>Crucibulum</taxon>
    </lineage>
</organism>
<dbReference type="EMBL" id="ML213612">
    <property type="protein sequence ID" value="TFK36678.1"/>
    <property type="molecule type" value="Genomic_DNA"/>
</dbReference>
<accession>A0A5C3LXQ0</accession>
<evidence type="ECO:0000256" key="1">
    <source>
        <dbReference type="SAM" id="Phobius"/>
    </source>
</evidence>
<keyword evidence="1" id="KW-0812">Transmembrane</keyword>